<protein>
    <submittedName>
        <fullName evidence="1">Os10g0558725 protein</fullName>
    </submittedName>
</protein>
<accession>A0A0P0XX43</accession>
<name>A0A0P0XX43_ORYSJ</name>
<dbReference type="PaxDb" id="39947-A0A0P0XX43"/>
<dbReference type="EMBL" id="AP014966">
    <property type="protein sequence ID" value="BAT12024.1"/>
    <property type="molecule type" value="Genomic_DNA"/>
</dbReference>
<sequence length="71" mass="8056">MSLFRFAITSSGTPWLMSCTSLINSNICIYSMHLQIGICCFPKMKCQEPKVTYQKEPPILAGRSQLHTLLF</sequence>
<dbReference type="AlphaFoldDB" id="A0A0P0XX43"/>
<proteinExistence type="predicted"/>
<dbReference type="Gramene" id="Os10t0558725-00">
    <property type="protein sequence ID" value="Os10t0558725-00"/>
    <property type="gene ID" value="Os10g0558725"/>
</dbReference>
<dbReference type="PROSITE" id="PS51257">
    <property type="entry name" value="PROKAR_LIPOPROTEIN"/>
    <property type="match status" value="1"/>
</dbReference>
<reference evidence="1 2" key="2">
    <citation type="journal article" date="2013" name="Plant Cell Physiol.">
        <title>Rice Annotation Project Database (RAP-DB): an integrative and interactive database for rice genomics.</title>
        <authorList>
            <person name="Sakai H."/>
            <person name="Lee S.S."/>
            <person name="Tanaka T."/>
            <person name="Numa H."/>
            <person name="Kim J."/>
            <person name="Kawahara Y."/>
            <person name="Wakimoto H."/>
            <person name="Yang C.C."/>
            <person name="Iwamoto M."/>
            <person name="Abe T."/>
            <person name="Yamada Y."/>
            <person name="Muto A."/>
            <person name="Inokuchi H."/>
            <person name="Ikemura T."/>
            <person name="Matsumoto T."/>
            <person name="Sasaki T."/>
            <person name="Itoh T."/>
        </authorList>
    </citation>
    <scope>NUCLEOTIDE SEQUENCE [LARGE SCALE GENOMIC DNA]</scope>
    <source>
        <strain evidence="2">cv. Nipponbare</strain>
    </source>
</reference>
<reference evidence="2" key="1">
    <citation type="journal article" date="2005" name="Nature">
        <title>The map-based sequence of the rice genome.</title>
        <authorList>
            <consortium name="International rice genome sequencing project (IRGSP)"/>
            <person name="Matsumoto T."/>
            <person name="Wu J."/>
            <person name="Kanamori H."/>
            <person name="Katayose Y."/>
            <person name="Fujisawa M."/>
            <person name="Namiki N."/>
            <person name="Mizuno H."/>
            <person name="Yamamoto K."/>
            <person name="Antonio B.A."/>
            <person name="Baba T."/>
            <person name="Sakata K."/>
            <person name="Nagamura Y."/>
            <person name="Aoki H."/>
            <person name="Arikawa K."/>
            <person name="Arita K."/>
            <person name="Bito T."/>
            <person name="Chiden Y."/>
            <person name="Fujitsuka N."/>
            <person name="Fukunaka R."/>
            <person name="Hamada M."/>
            <person name="Harada C."/>
            <person name="Hayashi A."/>
            <person name="Hijishita S."/>
            <person name="Honda M."/>
            <person name="Hosokawa S."/>
            <person name="Ichikawa Y."/>
            <person name="Idonuma A."/>
            <person name="Iijima M."/>
            <person name="Ikeda M."/>
            <person name="Ikeno M."/>
            <person name="Ito K."/>
            <person name="Ito S."/>
            <person name="Ito T."/>
            <person name="Ito Y."/>
            <person name="Ito Y."/>
            <person name="Iwabuchi A."/>
            <person name="Kamiya K."/>
            <person name="Karasawa W."/>
            <person name="Kurita K."/>
            <person name="Katagiri S."/>
            <person name="Kikuta A."/>
            <person name="Kobayashi H."/>
            <person name="Kobayashi N."/>
            <person name="Machita K."/>
            <person name="Maehara T."/>
            <person name="Masukawa M."/>
            <person name="Mizubayashi T."/>
            <person name="Mukai Y."/>
            <person name="Nagasaki H."/>
            <person name="Nagata Y."/>
            <person name="Naito S."/>
            <person name="Nakashima M."/>
            <person name="Nakama Y."/>
            <person name="Nakamichi Y."/>
            <person name="Nakamura M."/>
            <person name="Meguro A."/>
            <person name="Negishi M."/>
            <person name="Ohta I."/>
            <person name="Ohta T."/>
            <person name="Okamoto M."/>
            <person name="Ono N."/>
            <person name="Saji S."/>
            <person name="Sakaguchi M."/>
            <person name="Sakai K."/>
            <person name="Shibata M."/>
            <person name="Shimokawa T."/>
            <person name="Song J."/>
            <person name="Takazaki Y."/>
            <person name="Terasawa K."/>
            <person name="Tsugane M."/>
            <person name="Tsuji K."/>
            <person name="Ueda S."/>
            <person name="Waki K."/>
            <person name="Yamagata H."/>
            <person name="Yamamoto M."/>
            <person name="Yamamoto S."/>
            <person name="Yamane H."/>
            <person name="Yoshiki S."/>
            <person name="Yoshihara R."/>
            <person name="Yukawa K."/>
            <person name="Zhong H."/>
            <person name="Yano M."/>
            <person name="Yuan Q."/>
            <person name="Ouyang S."/>
            <person name="Liu J."/>
            <person name="Jones K.M."/>
            <person name="Gansberger K."/>
            <person name="Moffat K."/>
            <person name="Hill J."/>
            <person name="Bera J."/>
            <person name="Fadrosh D."/>
            <person name="Jin S."/>
            <person name="Johri S."/>
            <person name="Kim M."/>
            <person name="Overton L."/>
            <person name="Reardon M."/>
            <person name="Tsitrin T."/>
            <person name="Vuong H."/>
            <person name="Weaver B."/>
            <person name="Ciecko A."/>
            <person name="Tallon L."/>
            <person name="Jackson J."/>
            <person name="Pai G."/>
            <person name="Aken S.V."/>
            <person name="Utterback T."/>
            <person name="Reidmuller S."/>
            <person name="Feldblyum T."/>
            <person name="Hsiao J."/>
            <person name="Zismann V."/>
            <person name="Iobst S."/>
            <person name="de Vazeille A.R."/>
            <person name="Buell C.R."/>
            <person name="Ying K."/>
            <person name="Li Y."/>
            <person name="Lu T."/>
            <person name="Huang Y."/>
            <person name="Zhao Q."/>
            <person name="Feng Q."/>
            <person name="Zhang L."/>
            <person name="Zhu J."/>
            <person name="Weng Q."/>
            <person name="Mu J."/>
            <person name="Lu Y."/>
            <person name="Fan D."/>
            <person name="Liu Y."/>
            <person name="Guan J."/>
            <person name="Zhang Y."/>
            <person name="Yu S."/>
            <person name="Liu X."/>
            <person name="Zhang Y."/>
            <person name="Hong G."/>
            <person name="Han B."/>
            <person name="Choisne N."/>
            <person name="Demange N."/>
            <person name="Orjeda G."/>
            <person name="Samain S."/>
            <person name="Cattolico L."/>
            <person name="Pelletier E."/>
            <person name="Couloux A."/>
            <person name="Segurens B."/>
            <person name="Wincker P."/>
            <person name="D'Hont A."/>
            <person name="Scarpelli C."/>
            <person name="Weissenbach J."/>
            <person name="Salanoubat M."/>
            <person name="Quetier F."/>
            <person name="Yu Y."/>
            <person name="Kim H.R."/>
            <person name="Rambo T."/>
            <person name="Currie J."/>
            <person name="Collura K."/>
            <person name="Luo M."/>
            <person name="Yang T."/>
            <person name="Ammiraju J.S.S."/>
            <person name="Engler F."/>
            <person name="Soderlund C."/>
            <person name="Wing R.A."/>
            <person name="Palmer L.E."/>
            <person name="de la Bastide M."/>
            <person name="Spiegel L."/>
            <person name="Nascimento L."/>
            <person name="Zutavern T."/>
            <person name="O'Shaughnessy A."/>
            <person name="Dike S."/>
            <person name="Dedhia N."/>
            <person name="Preston R."/>
            <person name="Balija V."/>
            <person name="McCombie W.R."/>
            <person name="Chow T."/>
            <person name="Chen H."/>
            <person name="Chung M."/>
            <person name="Chen C."/>
            <person name="Shaw J."/>
            <person name="Wu H."/>
            <person name="Hsiao K."/>
            <person name="Chao Y."/>
            <person name="Chu M."/>
            <person name="Cheng C."/>
            <person name="Hour A."/>
            <person name="Lee P."/>
            <person name="Lin S."/>
            <person name="Lin Y."/>
            <person name="Liou J."/>
            <person name="Liu S."/>
            <person name="Hsing Y."/>
            <person name="Raghuvanshi S."/>
            <person name="Mohanty A."/>
            <person name="Bharti A.K."/>
            <person name="Gaur A."/>
            <person name="Gupta V."/>
            <person name="Kumar D."/>
            <person name="Ravi V."/>
            <person name="Vij S."/>
            <person name="Kapur A."/>
            <person name="Khurana P."/>
            <person name="Khurana P."/>
            <person name="Khurana J.P."/>
            <person name="Tyagi A.K."/>
            <person name="Gaikwad K."/>
            <person name="Singh A."/>
            <person name="Dalal V."/>
            <person name="Srivastava S."/>
            <person name="Dixit A."/>
            <person name="Pal A.K."/>
            <person name="Ghazi I.A."/>
            <person name="Yadav M."/>
            <person name="Pandit A."/>
            <person name="Bhargava A."/>
            <person name="Sureshbabu K."/>
            <person name="Batra K."/>
            <person name="Sharma T.R."/>
            <person name="Mohapatra T."/>
            <person name="Singh N.K."/>
            <person name="Messing J."/>
            <person name="Nelson A.B."/>
            <person name="Fuks G."/>
            <person name="Kavchok S."/>
            <person name="Keizer G."/>
            <person name="Linton E."/>
            <person name="Llaca V."/>
            <person name="Song R."/>
            <person name="Tanyolac B."/>
            <person name="Young S."/>
            <person name="Ho-Il K."/>
            <person name="Hahn J.H."/>
            <person name="Sangsakoo G."/>
            <person name="Vanavichit A."/>
            <person name="de Mattos Luiz.A.T."/>
            <person name="Zimmer P.D."/>
            <person name="Malone G."/>
            <person name="Dellagostin O."/>
            <person name="de Oliveira A.C."/>
            <person name="Bevan M."/>
            <person name="Bancroft I."/>
            <person name="Minx P."/>
            <person name="Cordum H."/>
            <person name="Wilson R."/>
            <person name="Cheng Z."/>
            <person name="Jin W."/>
            <person name="Jiang J."/>
            <person name="Leong S.A."/>
            <person name="Iwama H."/>
            <person name="Gojobori T."/>
            <person name="Itoh T."/>
            <person name="Niimura Y."/>
            <person name="Fujii Y."/>
            <person name="Habara T."/>
            <person name="Sakai H."/>
            <person name="Sato Y."/>
            <person name="Wilson G."/>
            <person name="Kumar K."/>
            <person name="McCouch S."/>
            <person name="Juretic N."/>
            <person name="Hoen D."/>
            <person name="Wright S."/>
            <person name="Bruskiewich R."/>
            <person name="Bureau T."/>
            <person name="Miyao A."/>
            <person name="Hirochika H."/>
            <person name="Nishikawa T."/>
            <person name="Kadowaki K."/>
            <person name="Sugiura M."/>
            <person name="Burr B."/>
            <person name="Sasaki T."/>
        </authorList>
    </citation>
    <scope>NUCLEOTIDE SEQUENCE [LARGE SCALE GENOMIC DNA]</scope>
    <source>
        <strain evidence="2">cv. Nipponbare</strain>
    </source>
</reference>
<keyword evidence="2" id="KW-1185">Reference proteome</keyword>
<evidence type="ECO:0000313" key="1">
    <source>
        <dbReference type="EMBL" id="BAT12024.1"/>
    </source>
</evidence>
<evidence type="ECO:0000313" key="2">
    <source>
        <dbReference type="Proteomes" id="UP000059680"/>
    </source>
</evidence>
<reference evidence="1 2" key="3">
    <citation type="journal article" date="2013" name="Rice">
        <title>Improvement of the Oryza sativa Nipponbare reference genome using next generation sequence and optical map data.</title>
        <authorList>
            <person name="Kawahara Y."/>
            <person name="de la Bastide M."/>
            <person name="Hamilton J.P."/>
            <person name="Kanamori H."/>
            <person name="McCombie W.R."/>
            <person name="Ouyang S."/>
            <person name="Schwartz D.C."/>
            <person name="Tanaka T."/>
            <person name="Wu J."/>
            <person name="Zhou S."/>
            <person name="Childs K.L."/>
            <person name="Davidson R.M."/>
            <person name="Lin H."/>
            <person name="Quesada-Ocampo L."/>
            <person name="Vaillancourt B."/>
            <person name="Sakai H."/>
            <person name="Lee S.S."/>
            <person name="Kim J."/>
            <person name="Numa H."/>
            <person name="Itoh T."/>
            <person name="Buell C.R."/>
            <person name="Matsumoto T."/>
        </authorList>
    </citation>
    <scope>NUCLEOTIDE SEQUENCE [LARGE SCALE GENOMIC DNA]</scope>
    <source>
        <strain evidence="2">cv. Nipponbare</strain>
    </source>
</reference>
<organism evidence="1 2">
    <name type="scientific">Oryza sativa subsp. japonica</name>
    <name type="common">Rice</name>
    <dbReference type="NCBI Taxonomy" id="39947"/>
    <lineage>
        <taxon>Eukaryota</taxon>
        <taxon>Viridiplantae</taxon>
        <taxon>Streptophyta</taxon>
        <taxon>Embryophyta</taxon>
        <taxon>Tracheophyta</taxon>
        <taxon>Spermatophyta</taxon>
        <taxon>Magnoliopsida</taxon>
        <taxon>Liliopsida</taxon>
        <taxon>Poales</taxon>
        <taxon>Poaceae</taxon>
        <taxon>BOP clade</taxon>
        <taxon>Oryzoideae</taxon>
        <taxon>Oryzeae</taxon>
        <taxon>Oryzinae</taxon>
        <taxon>Oryza</taxon>
        <taxon>Oryza sativa</taxon>
    </lineage>
</organism>
<dbReference type="Proteomes" id="UP000059680">
    <property type="component" value="Chromosome 10"/>
</dbReference>
<dbReference type="InParanoid" id="A0A0P0XX43"/>
<gene>
    <name evidence="1" type="ordered locus">Os10g0558725</name>
    <name evidence="1" type="ORF">OSNPB_100558725</name>
</gene>